<dbReference type="GO" id="GO:0005737">
    <property type="term" value="C:cytoplasm"/>
    <property type="evidence" value="ECO:0007669"/>
    <property type="project" value="TreeGrafter"/>
</dbReference>
<dbReference type="Proteomes" id="UP000316079">
    <property type="component" value="Unassembled WGS sequence"/>
</dbReference>
<feature type="non-terminal residue" evidence="4">
    <location>
        <position position="1"/>
    </location>
</feature>
<protein>
    <recommendedName>
        <fullName evidence="3">Phorbol-ester/DAG-type domain-containing protein</fullName>
    </recommendedName>
</protein>
<keyword evidence="2" id="KW-0862">Zinc</keyword>
<evidence type="ECO:0000259" key="3">
    <source>
        <dbReference type="PROSITE" id="PS50081"/>
    </source>
</evidence>
<evidence type="ECO:0000256" key="1">
    <source>
        <dbReference type="ARBA" id="ARBA00022723"/>
    </source>
</evidence>
<dbReference type="GO" id="GO:0005085">
    <property type="term" value="F:guanyl-nucleotide exchange factor activity"/>
    <property type="evidence" value="ECO:0007669"/>
    <property type="project" value="TreeGrafter"/>
</dbReference>
<dbReference type="Gene3D" id="3.30.60.20">
    <property type="match status" value="1"/>
</dbReference>
<accession>A0A553NL58</accession>
<organism evidence="4 5">
    <name type="scientific">Danionella cerebrum</name>
    <dbReference type="NCBI Taxonomy" id="2873325"/>
    <lineage>
        <taxon>Eukaryota</taxon>
        <taxon>Metazoa</taxon>
        <taxon>Chordata</taxon>
        <taxon>Craniata</taxon>
        <taxon>Vertebrata</taxon>
        <taxon>Euteleostomi</taxon>
        <taxon>Actinopterygii</taxon>
        <taxon>Neopterygii</taxon>
        <taxon>Teleostei</taxon>
        <taxon>Ostariophysi</taxon>
        <taxon>Cypriniformes</taxon>
        <taxon>Danionidae</taxon>
        <taxon>Danioninae</taxon>
        <taxon>Danionella</taxon>
    </lineage>
</organism>
<dbReference type="InterPro" id="IPR002219">
    <property type="entry name" value="PKC_DAG/PE"/>
</dbReference>
<dbReference type="EMBL" id="SRMA01026860">
    <property type="protein sequence ID" value="TRY66172.1"/>
    <property type="molecule type" value="Genomic_DNA"/>
</dbReference>
<dbReference type="FunFam" id="3.30.60.20:FF:000015">
    <property type="entry name" value="Vav guanine nucleotide exchange factor 1"/>
    <property type="match status" value="1"/>
</dbReference>
<dbReference type="PROSITE" id="PS00479">
    <property type="entry name" value="ZF_DAG_PE_1"/>
    <property type="match status" value="1"/>
</dbReference>
<comment type="caution">
    <text evidence="4">The sequence shown here is derived from an EMBL/GenBank/DDBJ whole genome shotgun (WGS) entry which is preliminary data.</text>
</comment>
<dbReference type="InterPro" id="IPR046349">
    <property type="entry name" value="C1-like_sf"/>
</dbReference>
<dbReference type="STRING" id="623744.A0A553NL58"/>
<dbReference type="GO" id="GO:0005886">
    <property type="term" value="C:plasma membrane"/>
    <property type="evidence" value="ECO:0007669"/>
    <property type="project" value="TreeGrafter"/>
</dbReference>
<feature type="domain" description="Phorbol-ester/DAG-type" evidence="3">
    <location>
        <begin position="12"/>
        <end position="61"/>
    </location>
</feature>
<keyword evidence="5" id="KW-1185">Reference proteome</keyword>
<dbReference type="GO" id="GO:0046872">
    <property type="term" value="F:metal ion binding"/>
    <property type="evidence" value="ECO:0007669"/>
    <property type="project" value="UniProtKB-KW"/>
</dbReference>
<evidence type="ECO:0000256" key="2">
    <source>
        <dbReference type="ARBA" id="ARBA00022833"/>
    </source>
</evidence>
<evidence type="ECO:0000313" key="5">
    <source>
        <dbReference type="Proteomes" id="UP000316079"/>
    </source>
</evidence>
<dbReference type="GO" id="GO:0016477">
    <property type="term" value="P:cell migration"/>
    <property type="evidence" value="ECO:0007669"/>
    <property type="project" value="TreeGrafter"/>
</dbReference>
<sequence>SNICPESGKSNFHEFRMYTFETTTSCSSCKMLLRGVFYQGYRCSKCGAGAHKECLGRVDNCVKSSAGEPFTQLNNFVVESSVYTAFVYMATEVHVSVLCDVFPRCTLMIDLDCSETDRAIMLSTC</sequence>
<gene>
    <name evidence="4" type="ORF">DNTS_028286</name>
</gene>
<keyword evidence="1" id="KW-0479">Metal-binding</keyword>
<dbReference type="PANTHER" id="PTHR45818:SF1">
    <property type="entry name" value="GUANINE NUCLEOTIDE EXCHANGE FACTOR VAV3"/>
    <property type="match status" value="1"/>
</dbReference>
<reference evidence="4 5" key="1">
    <citation type="journal article" date="2019" name="Sci. Data">
        <title>Hybrid genome assembly and annotation of Danionella translucida.</title>
        <authorList>
            <person name="Kadobianskyi M."/>
            <person name="Schulze L."/>
            <person name="Schuelke M."/>
            <person name="Judkewitz B."/>
        </authorList>
    </citation>
    <scope>NUCLEOTIDE SEQUENCE [LARGE SCALE GENOMIC DNA]</scope>
    <source>
        <strain evidence="4 5">Bolton</strain>
    </source>
</reference>
<name>A0A553NL58_9TELE</name>
<evidence type="ECO:0000313" key="4">
    <source>
        <dbReference type="EMBL" id="TRY66172.1"/>
    </source>
</evidence>
<proteinExistence type="predicted"/>
<dbReference type="OrthoDB" id="5340910at2759"/>
<dbReference type="SMART" id="SM00109">
    <property type="entry name" value="C1"/>
    <property type="match status" value="1"/>
</dbReference>
<dbReference type="PANTHER" id="PTHR45818">
    <property type="entry name" value="PROTEIN VAV"/>
    <property type="match status" value="1"/>
</dbReference>
<dbReference type="Pfam" id="PF00130">
    <property type="entry name" value="C1_1"/>
    <property type="match status" value="1"/>
</dbReference>
<dbReference type="AlphaFoldDB" id="A0A553NL58"/>
<dbReference type="PROSITE" id="PS50081">
    <property type="entry name" value="ZF_DAG_PE_2"/>
    <property type="match status" value="1"/>
</dbReference>
<dbReference type="SUPFAM" id="SSF57889">
    <property type="entry name" value="Cysteine-rich domain"/>
    <property type="match status" value="1"/>
</dbReference>